<protein>
    <submittedName>
        <fullName evidence="6">Transcriptional regulator, Crp/Fnr family</fullName>
    </submittedName>
</protein>
<dbReference type="InterPro" id="IPR036390">
    <property type="entry name" value="WH_DNA-bd_sf"/>
</dbReference>
<dbReference type="GO" id="GO:0003677">
    <property type="term" value="F:DNA binding"/>
    <property type="evidence" value="ECO:0007669"/>
    <property type="project" value="UniProtKB-KW"/>
</dbReference>
<evidence type="ECO:0000313" key="6">
    <source>
        <dbReference type="EMBL" id="BBF81610.1"/>
    </source>
</evidence>
<dbReference type="CDD" id="cd00038">
    <property type="entry name" value="CAP_ED"/>
    <property type="match status" value="1"/>
</dbReference>
<dbReference type="InterPro" id="IPR014710">
    <property type="entry name" value="RmlC-like_jellyroll"/>
</dbReference>
<dbReference type="NCBIfam" id="NF006901">
    <property type="entry name" value="PRK09392.1"/>
    <property type="match status" value="1"/>
</dbReference>
<dbReference type="PROSITE" id="PS51063">
    <property type="entry name" value="HTH_CRP_2"/>
    <property type="match status" value="1"/>
</dbReference>
<sequence length="259" mass="28236">MRESDANRIRQLQLLATISDEAFAQITRGALVQTFPAGANLIYEADSVDFLYILIDGMVELQGHWHDKESTLAVLRPISTFILAAVVLDAPALMAARTLSRSQIVMLPAETFRAAMRDDAGFAVAVAQELSGCYRGLVRTIKNHKLRSGTERLANYLLTQQVRQGGGDTVDLPYEKRILASLLDLTPESLSRAFAQLDKYGVAVTGSRVVIGNAAGLRKLARPNALIDNHQPPRADVQGKAAKELWPLPGDRGCGMEVE</sequence>
<name>A0A3G9G2S3_9CAUL</name>
<dbReference type="Gene3D" id="2.60.120.10">
    <property type="entry name" value="Jelly Rolls"/>
    <property type="match status" value="1"/>
</dbReference>
<gene>
    <name evidence="6" type="ORF">EM6_2212</name>
</gene>
<dbReference type="GO" id="GO:0003700">
    <property type="term" value="F:DNA-binding transcription factor activity"/>
    <property type="evidence" value="ECO:0007669"/>
    <property type="project" value="TreeGrafter"/>
</dbReference>
<organism evidence="6 7">
    <name type="scientific">Asticcacaulis excentricus</name>
    <dbReference type="NCBI Taxonomy" id="78587"/>
    <lineage>
        <taxon>Bacteria</taxon>
        <taxon>Pseudomonadati</taxon>
        <taxon>Pseudomonadota</taxon>
        <taxon>Alphaproteobacteria</taxon>
        <taxon>Caulobacterales</taxon>
        <taxon>Caulobacteraceae</taxon>
        <taxon>Asticcacaulis</taxon>
    </lineage>
</organism>
<keyword evidence="3" id="KW-0804">Transcription</keyword>
<dbReference type="OrthoDB" id="190787at2"/>
<feature type="domain" description="Cyclic nucleotide-binding" evidence="4">
    <location>
        <begin position="14"/>
        <end position="116"/>
    </location>
</feature>
<evidence type="ECO:0000259" key="5">
    <source>
        <dbReference type="PROSITE" id="PS51063"/>
    </source>
</evidence>
<dbReference type="Pfam" id="PF00027">
    <property type="entry name" value="cNMP_binding"/>
    <property type="match status" value="1"/>
</dbReference>
<reference evidence="7" key="1">
    <citation type="journal article" date="2017" name="Biotechnol. Biofuels">
        <title>Evaluation of environmental bacterial communities as a factor affecting the growth of duckweed Lemna minor.</title>
        <authorList>
            <person name="Ishizawa H."/>
            <person name="Kuroda M."/>
            <person name="Morikawa M."/>
            <person name="Ike M."/>
        </authorList>
    </citation>
    <scope>NUCLEOTIDE SEQUENCE [LARGE SCALE GENOMIC DNA]</scope>
    <source>
        <strain evidence="7">M6</strain>
    </source>
</reference>
<evidence type="ECO:0000256" key="1">
    <source>
        <dbReference type="ARBA" id="ARBA00023015"/>
    </source>
</evidence>
<dbReference type="PANTHER" id="PTHR24567:SF26">
    <property type="entry name" value="REGULATORY PROTEIN YEIL"/>
    <property type="match status" value="1"/>
</dbReference>
<evidence type="ECO:0000313" key="7">
    <source>
        <dbReference type="Proteomes" id="UP000278756"/>
    </source>
</evidence>
<dbReference type="SMART" id="SM00100">
    <property type="entry name" value="cNMP"/>
    <property type="match status" value="1"/>
</dbReference>
<dbReference type="Pfam" id="PF13545">
    <property type="entry name" value="HTH_Crp_2"/>
    <property type="match status" value="1"/>
</dbReference>
<dbReference type="GO" id="GO:0005829">
    <property type="term" value="C:cytosol"/>
    <property type="evidence" value="ECO:0007669"/>
    <property type="project" value="TreeGrafter"/>
</dbReference>
<dbReference type="AlphaFoldDB" id="A0A3G9G2S3"/>
<dbReference type="Gene3D" id="1.10.10.10">
    <property type="entry name" value="Winged helix-like DNA-binding domain superfamily/Winged helix DNA-binding domain"/>
    <property type="match status" value="1"/>
</dbReference>
<proteinExistence type="predicted"/>
<reference evidence="7" key="2">
    <citation type="journal article" date="2017" name="Plant Physiol. Biochem.">
        <title>Differential oxidative and antioxidative response of duckweed Lemna minor toward plant growth promoting/inhibiting bacteria.</title>
        <authorList>
            <person name="Ishizawa H."/>
            <person name="Kuroda M."/>
            <person name="Morikawa M."/>
            <person name="Ike M."/>
        </authorList>
    </citation>
    <scope>NUCLEOTIDE SEQUENCE [LARGE SCALE GENOMIC DNA]</scope>
    <source>
        <strain evidence="7">M6</strain>
    </source>
</reference>
<keyword evidence="1" id="KW-0805">Transcription regulation</keyword>
<dbReference type="PROSITE" id="PS50042">
    <property type="entry name" value="CNMP_BINDING_3"/>
    <property type="match status" value="1"/>
</dbReference>
<evidence type="ECO:0000259" key="4">
    <source>
        <dbReference type="PROSITE" id="PS50042"/>
    </source>
</evidence>
<dbReference type="InterPro" id="IPR012318">
    <property type="entry name" value="HTH_CRP"/>
</dbReference>
<dbReference type="Proteomes" id="UP000278756">
    <property type="component" value="Chromosome 2"/>
</dbReference>
<accession>A0A3G9G2S3</accession>
<dbReference type="EMBL" id="AP018828">
    <property type="protein sequence ID" value="BBF81610.1"/>
    <property type="molecule type" value="Genomic_DNA"/>
</dbReference>
<dbReference type="InterPro" id="IPR018490">
    <property type="entry name" value="cNMP-bd_dom_sf"/>
</dbReference>
<keyword evidence="2" id="KW-0238">DNA-binding</keyword>
<dbReference type="InterPro" id="IPR000595">
    <property type="entry name" value="cNMP-bd_dom"/>
</dbReference>
<evidence type="ECO:0000256" key="3">
    <source>
        <dbReference type="ARBA" id="ARBA00023163"/>
    </source>
</evidence>
<dbReference type="SUPFAM" id="SSF51206">
    <property type="entry name" value="cAMP-binding domain-like"/>
    <property type="match status" value="1"/>
</dbReference>
<evidence type="ECO:0000256" key="2">
    <source>
        <dbReference type="ARBA" id="ARBA00023125"/>
    </source>
</evidence>
<dbReference type="InterPro" id="IPR036388">
    <property type="entry name" value="WH-like_DNA-bd_sf"/>
</dbReference>
<dbReference type="SUPFAM" id="SSF46785">
    <property type="entry name" value="Winged helix' DNA-binding domain"/>
    <property type="match status" value="1"/>
</dbReference>
<dbReference type="InterPro" id="IPR050397">
    <property type="entry name" value="Env_Response_Regulators"/>
</dbReference>
<feature type="domain" description="HTH crp-type" evidence="5">
    <location>
        <begin position="147"/>
        <end position="215"/>
    </location>
</feature>
<dbReference type="PANTHER" id="PTHR24567">
    <property type="entry name" value="CRP FAMILY TRANSCRIPTIONAL REGULATORY PROTEIN"/>
    <property type="match status" value="1"/>
</dbReference>
<dbReference type="RefSeq" id="WP_126423065.1">
    <property type="nucleotide sequence ID" value="NZ_AP018828.1"/>
</dbReference>